<dbReference type="EMBL" id="CP011117">
    <property type="protein sequence ID" value="AKA86408.1"/>
    <property type="molecule type" value="Genomic_DNA"/>
</dbReference>
<evidence type="ECO:0000313" key="3">
    <source>
        <dbReference type="EMBL" id="AKA82676.1"/>
    </source>
</evidence>
<evidence type="ECO:0000313" key="5">
    <source>
        <dbReference type="EMBL" id="AKA84683.1"/>
    </source>
</evidence>
<dbReference type="KEGG" id="pfb:VO64_4137"/>
<sequence>MSGVPLKQVTRGYFMSVMLPKTFPILGCILQKMMEAMSSDFFGIH</sequence>
<evidence type="ECO:0000313" key="6">
    <source>
        <dbReference type="EMBL" id="AKA86408.1"/>
    </source>
</evidence>
<organism evidence="2 7">
    <name type="scientific">Pseudomonas synxantha</name>
    <dbReference type="NCBI Taxonomy" id="47883"/>
    <lineage>
        <taxon>Bacteria</taxon>
        <taxon>Pseudomonadati</taxon>
        <taxon>Pseudomonadota</taxon>
        <taxon>Gammaproteobacteria</taxon>
        <taxon>Pseudomonadales</taxon>
        <taxon>Pseudomonadaceae</taxon>
        <taxon>Pseudomonas</taxon>
    </lineage>
</organism>
<reference evidence="2" key="2">
    <citation type="submission" date="2018-04" db="EMBL/GenBank/DDBJ databases">
        <authorList>
            <person name="Roquigny R."/>
            <person name="Arseneault T."/>
            <person name="Joly D."/>
            <person name="Gadkar V.J."/>
            <person name="Novinscak A."/>
            <person name="Filion M."/>
        </authorList>
    </citation>
    <scope>NUCLEOTIDE SEQUENCE</scope>
    <source>
        <strain evidence="2">LBUM223</strain>
    </source>
</reference>
<dbReference type="EMBL" id="CP011117">
    <property type="protein sequence ID" value="AKA82937.1"/>
    <property type="molecule type" value="Genomic_DNA"/>
</dbReference>
<proteinExistence type="predicted"/>
<keyword evidence="1" id="KW-0812">Transmembrane</keyword>
<dbReference type="KEGG" id="pfb:VO64_5862"/>
<evidence type="ECO:0000256" key="1">
    <source>
        <dbReference type="SAM" id="Phobius"/>
    </source>
</evidence>
<keyword evidence="1" id="KW-1133">Transmembrane helix</keyword>
<dbReference type="EMBL" id="CP011117">
    <property type="protein sequence ID" value="AKA80560.1"/>
    <property type="molecule type" value="Genomic_DNA"/>
</dbReference>
<feature type="transmembrane region" description="Helical" evidence="1">
    <location>
        <begin position="12"/>
        <end position="30"/>
    </location>
</feature>
<evidence type="ECO:0000313" key="2">
    <source>
        <dbReference type="EMBL" id="AKA80560.1"/>
    </source>
</evidence>
<dbReference type="Proteomes" id="UP000033099">
    <property type="component" value="Chromosome"/>
</dbReference>
<protein>
    <submittedName>
        <fullName evidence="2">Uncharacterized protein</fullName>
    </submittedName>
</protein>
<dbReference type="EMBL" id="CP011117">
    <property type="protein sequence ID" value="AKA82676.1"/>
    <property type="molecule type" value="Genomic_DNA"/>
</dbReference>
<dbReference type="EMBL" id="CP011117">
    <property type="protein sequence ID" value="AKA84683.1"/>
    <property type="molecule type" value="Genomic_DNA"/>
</dbReference>
<keyword evidence="1" id="KW-0472">Membrane</keyword>
<name>A0AAU8TP24_9PSED</name>
<evidence type="ECO:0000313" key="7">
    <source>
        <dbReference type="Proteomes" id="UP000033099"/>
    </source>
</evidence>
<accession>A0AAU8TP24</accession>
<gene>
    <name evidence="2" type="ORF">VO64_0014</name>
    <name evidence="3" type="ORF">VO64_2130</name>
    <name evidence="4" type="ORF">VO64_2391</name>
    <name evidence="5" type="ORF">VO64_4137</name>
    <name evidence="6" type="ORF">VO64_5862</name>
</gene>
<dbReference type="KEGG" id="pfb:VO64_2130"/>
<reference evidence="2 7" key="1">
    <citation type="journal article" date="2015" name="Genome Announc.">
        <title>Complete Genome Sequence of Biocontrol Strain Pseudomonas fluorescens LBUM223.</title>
        <authorList>
            <person name="Roquigny R."/>
            <person name="Arseneault T."/>
            <person name="Gadkar V.J."/>
            <person name="Novinscak A."/>
            <person name="Joly D.L."/>
            <person name="Filion M."/>
        </authorList>
    </citation>
    <scope>NUCLEOTIDE SEQUENCE [LARGE SCALE GENOMIC DNA]</scope>
    <source>
        <strain evidence="2 7">LBUM223</strain>
    </source>
</reference>
<evidence type="ECO:0000313" key="4">
    <source>
        <dbReference type="EMBL" id="AKA82937.1"/>
    </source>
</evidence>
<dbReference type="KEGG" id="pfb:VO64_0014"/>
<dbReference type="AlphaFoldDB" id="A0AAU8TP24"/>
<dbReference type="KEGG" id="pfb:VO64_2391"/>